<name>A0A7E4W4N0_PANRE</name>
<evidence type="ECO:0000256" key="5">
    <source>
        <dbReference type="ARBA" id="ARBA00022741"/>
    </source>
</evidence>
<dbReference type="GO" id="GO:0006233">
    <property type="term" value="P:dTDP biosynthetic process"/>
    <property type="evidence" value="ECO:0007669"/>
    <property type="project" value="InterPro"/>
</dbReference>
<dbReference type="InterPro" id="IPR018094">
    <property type="entry name" value="Thymidylate_kinase"/>
</dbReference>
<dbReference type="GO" id="GO:0005524">
    <property type="term" value="F:ATP binding"/>
    <property type="evidence" value="ECO:0007669"/>
    <property type="project" value="UniProtKB-KW"/>
</dbReference>
<dbReference type="GO" id="GO:0005829">
    <property type="term" value="C:cytosol"/>
    <property type="evidence" value="ECO:0007669"/>
    <property type="project" value="TreeGrafter"/>
</dbReference>
<dbReference type="SUPFAM" id="SSF52540">
    <property type="entry name" value="P-loop containing nucleoside triphosphate hydrolases"/>
    <property type="match status" value="1"/>
</dbReference>
<evidence type="ECO:0000256" key="2">
    <source>
        <dbReference type="ARBA" id="ARBA00012980"/>
    </source>
</evidence>
<evidence type="ECO:0000313" key="9">
    <source>
        <dbReference type="Proteomes" id="UP000492821"/>
    </source>
</evidence>
<dbReference type="AlphaFoldDB" id="A0A7E4W4N0"/>
<dbReference type="GO" id="GO:0006235">
    <property type="term" value="P:dTTP biosynthetic process"/>
    <property type="evidence" value="ECO:0007669"/>
    <property type="project" value="TreeGrafter"/>
</dbReference>
<evidence type="ECO:0000256" key="1">
    <source>
        <dbReference type="ARBA" id="ARBA00009776"/>
    </source>
</evidence>
<comment type="similarity">
    <text evidence="1">Belongs to the thymidylate kinase family.</text>
</comment>
<evidence type="ECO:0000259" key="8">
    <source>
        <dbReference type="Pfam" id="PF02223"/>
    </source>
</evidence>
<dbReference type="Pfam" id="PF02223">
    <property type="entry name" value="Thymidylate_kin"/>
    <property type="match status" value="1"/>
</dbReference>
<dbReference type="InterPro" id="IPR027417">
    <property type="entry name" value="P-loop_NTPase"/>
</dbReference>
<dbReference type="GO" id="GO:0004798">
    <property type="term" value="F:dTMP kinase activity"/>
    <property type="evidence" value="ECO:0007669"/>
    <property type="project" value="UniProtKB-EC"/>
</dbReference>
<dbReference type="GO" id="GO:0005634">
    <property type="term" value="C:nucleus"/>
    <property type="evidence" value="ECO:0007669"/>
    <property type="project" value="TreeGrafter"/>
</dbReference>
<reference evidence="9" key="1">
    <citation type="journal article" date="2013" name="Genetics">
        <title>The draft genome and transcriptome of Panagrellus redivivus are shaped by the harsh demands of a free-living lifestyle.</title>
        <authorList>
            <person name="Srinivasan J."/>
            <person name="Dillman A.R."/>
            <person name="Macchietto M.G."/>
            <person name="Heikkinen L."/>
            <person name="Lakso M."/>
            <person name="Fracchia K.M."/>
            <person name="Antoshechkin I."/>
            <person name="Mortazavi A."/>
            <person name="Wong G."/>
            <person name="Sternberg P.W."/>
        </authorList>
    </citation>
    <scope>NUCLEOTIDE SEQUENCE [LARGE SCALE GENOMIC DNA]</scope>
    <source>
        <strain evidence="9">MT8872</strain>
    </source>
</reference>
<evidence type="ECO:0000256" key="6">
    <source>
        <dbReference type="ARBA" id="ARBA00022777"/>
    </source>
</evidence>
<dbReference type="HAMAP" id="MF_00165">
    <property type="entry name" value="Thymidylate_kinase"/>
    <property type="match status" value="1"/>
</dbReference>
<keyword evidence="6" id="KW-0418">Kinase</keyword>
<accession>A0A7E4W4N0</accession>
<evidence type="ECO:0000256" key="4">
    <source>
        <dbReference type="ARBA" id="ARBA00022727"/>
    </source>
</evidence>
<reference evidence="10" key="2">
    <citation type="submission" date="2020-10" db="UniProtKB">
        <authorList>
            <consortium name="WormBaseParasite"/>
        </authorList>
    </citation>
    <scope>IDENTIFICATION</scope>
</reference>
<dbReference type="WBParaSite" id="Pan_g6493.t1">
    <property type="protein sequence ID" value="Pan_g6493.t1"/>
    <property type="gene ID" value="Pan_g6493"/>
</dbReference>
<keyword evidence="5" id="KW-0547">Nucleotide-binding</keyword>
<evidence type="ECO:0000256" key="7">
    <source>
        <dbReference type="ARBA" id="ARBA00022840"/>
    </source>
</evidence>
<dbReference type="Gene3D" id="3.40.50.300">
    <property type="entry name" value="P-loop containing nucleotide triphosphate hydrolases"/>
    <property type="match status" value="1"/>
</dbReference>
<keyword evidence="9" id="KW-1185">Reference proteome</keyword>
<dbReference type="NCBIfam" id="TIGR00041">
    <property type="entry name" value="DTMP_kinase"/>
    <property type="match status" value="1"/>
</dbReference>
<feature type="domain" description="Thymidylate kinase-like" evidence="8">
    <location>
        <begin position="9"/>
        <end position="188"/>
    </location>
</feature>
<dbReference type="PANTHER" id="PTHR10344:SF1">
    <property type="entry name" value="THYMIDYLATE KINASE"/>
    <property type="match status" value="1"/>
</dbReference>
<organism evidence="9 10">
    <name type="scientific">Panagrellus redivivus</name>
    <name type="common">Microworm</name>
    <dbReference type="NCBI Taxonomy" id="6233"/>
    <lineage>
        <taxon>Eukaryota</taxon>
        <taxon>Metazoa</taxon>
        <taxon>Ecdysozoa</taxon>
        <taxon>Nematoda</taxon>
        <taxon>Chromadorea</taxon>
        <taxon>Rhabditida</taxon>
        <taxon>Tylenchina</taxon>
        <taxon>Panagrolaimomorpha</taxon>
        <taxon>Panagrolaimoidea</taxon>
        <taxon>Panagrolaimidae</taxon>
        <taxon>Panagrellus</taxon>
    </lineage>
</organism>
<dbReference type="CDD" id="cd01672">
    <property type="entry name" value="TMPK"/>
    <property type="match status" value="1"/>
</dbReference>
<keyword evidence="7" id="KW-0067">ATP-binding</keyword>
<dbReference type="GO" id="GO:0004550">
    <property type="term" value="F:nucleoside diphosphate kinase activity"/>
    <property type="evidence" value="ECO:0007669"/>
    <property type="project" value="TreeGrafter"/>
</dbReference>
<dbReference type="EC" id="2.7.4.9" evidence="2"/>
<evidence type="ECO:0000256" key="3">
    <source>
        <dbReference type="ARBA" id="ARBA00022679"/>
    </source>
</evidence>
<proteinExistence type="inferred from homology"/>
<dbReference type="Proteomes" id="UP000492821">
    <property type="component" value="Unassembled WGS sequence"/>
</dbReference>
<dbReference type="PANTHER" id="PTHR10344">
    <property type="entry name" value="THYMIDYLATE KINASE"/>
    <property type="match status" value="1"/>
</dbReference>
<sequence length="215" mass="23643">MPRGVFIVFEGLDRSGKTTQTEKLTDYLNSIGKKTILQRFPDRAEPVTGPAINNYLLNAKSIGEQKEGMHLLFAANRWFLAEGIEAALAAGTNVVADRYSFSGVSYSLSKGVPQAFAASPEIGLLRPDIVLFFDVDAATVAQRGGFGDEVMEKAEFQALVKQNMSQFADKDFWTPIDANKTIDEVHENVKIIAEKAIATASELPLRRFEPTDLNL</sequence>
<evidence type="ECO:0000313" key="10">
    <source>
        <dbReference type="WBParaSite" id="Pan_g6493.t1"/>
    </source>
</evidence>
<keyword evidence="4" id="KW-0545">Nucleotide biosynthesis</keyword>
<dbReference type="GO" id="GO:0006227">
    <property type="term" value="P:dUDP biosynthetic process"/>
    <property type="evidence" value="ECO:0007669"/>
    <property type="project" value="TreeGrafter"/>
</dbReference>
<protein>
    <recommendedName>
        <fullName evidence="2">dTMP kinase</fullName>
        <ecNumber evidence="2">2.7.4.9</ecNumber>
    </recommendedName>
</protein>
<keyword evidence="3" id="KW-0808">Transferase</keyword>
<dbReference type="InterPro" id="IPR039430">
    <property type="entry name" value="Thymidylate_kin-like_dom"/>
</dbReference>